<dbReference type="GO" id="GO:0009117">
    <property type="term" value="P:nucleotide metabolic process"/>
    <property type="evidence" value="ECO:0007669"/>
    <property type="project" value="InterPro"/>
</dbReference>
<keyword evidence="4" id="KW-1185">Reference proteome</keyword>
<keyword evidence="3" id="KW-0808">Transferase</keyword>
<dbReference type="PANTHER" id="PTHR38420:SF1">
    <property type="entry name" value="PUTATIVE (AFU_ORTHOLOGUE AFUA_5G14690)-RELATED"/>
    <property type="match status" value="1"/>
</dbReference>
<dbReference type="InterPro" id="IPR036265">
    <property type="entry name" value="HIT-like_sf"/>
</dbReference>
<protein>
    <submittedName>
        <fullName evidence="3">ATP adenylyltransferase</fullName>
        <ecNumber evidence="3">2.7.7.53</ecNumber>
    </submittedName>
</protein>
<dbReference type="InterPro" id="IPR043171">
    <property type="entry name" value="Ap4A_phos1/2-like"/>
</dbReference>
<dbReference type="AlphaFoldDB" id="A0AAF0EET2"/>
<dbReference type="InterPro" id="IPR009163">
    <property type="entry name" value="Ap4A_phos1/2"/>
</dbReference>
<keyword evidence="3" id="KW-0548">Nucleotidyltransferase</keyword>
<sequence>MNPSNLDNLVSAVSKQYETAIGSGDAFFYESQVSVAKTDDVKNVVPWQIRNVPALLKKPKVVSDEQKTDNPQQNKADVFAPPYVPNLLVKELDDFTLLLNKFCVLPRHFLLVTKDFVKQELPPAPNMLAQAYQILKAYTPSESGNDMLSFFNCGQDSGASQPHCHFQFVELRPSAPTKPAVPIEVLLDQIERDGKEMEHVHVLPVPWRHFVVLLNPPEDATELENYLGTRFIQLLELMFSTARDNNDVQKGISNRPSFNVLLTRRSMHVIPRRTESFSLVEAEWGAYKNGGADAAPYSGTLSVNALDELEALCTDNSERILEVLSHTGMAG</sequence>
<dbReference type="InterPro" id="IPR019200">
    <property type="entry name" value="ATP_adenylylTrfase_C"/>
</dbReference>
<dbReference type="InterPro" id="IPR045759">
    <property type="entry name" value="Ap4A_phos1/2_N"/>
</dbReference>
<proteinExistence type="predicted"/>
<evidence type="ECO:0000259" key="1">
    <source>
        <dbReference type="Pfam" id="PF09830"/>
    </source>
</evidence>
<gene>
    <name evidence="3" type="primary">APA2</name>
    <name evidence="3" type="ORF">MEQU1_002333</name>
</gene>
<evidence type="ECO:0000313" key="4">
    <source>
        <dbReference type="Proteomes" id="UP001214415"/>
    </source>
</evidence>
<dbReference type="SUPFAM" id="SSF54197">
    <property type="entry name" value="HIT-like"/>
    <property type="match status" value="1"/>
</dbReference>
<dbReference type="GO" id="GO:0005524">
    <property type="term" value="F:ATP binding"/>
    <property type="evidence" value="ECO:0007669"/>
    <property type="project" value="InterPro"/>
</dbReference>
<feature type="domain" description="ATP adenylyltransferase C-terminal" evidence="1">
    <location>
        <begin position="205"/>
        <end position="323"/>
    </location>
</feature>
<dbReference type="Gene3D" id="3.30.428.70">
    <property type="match status" value="1"/>
</dbReference>
<dbReference type="GO" id="GO:0003877">
    <property type="term" value="F:ATP:ADP adenylyltransferase activity"/>
    <property type="evidence" value="ECO:0007669"/>
    <property type="project" value="UniProtKB-EC"/>
</dbReference>
<dbReference type="Pfam" id="PF09830">
    <property type="entry name" value="ATP_transf"/>
    <property type="match status" value="1"/>
</dbReference>
<dbReference type="Pfam" id="PF19327">
    <property type="entry name" value="Ap4A_phos_N"/>
    <property type="match status" value="1"/>
</dbReference>
<organism evidence="3 4">
    <name type="scientific">Malassezia equina</name>
    <dbReference type="NCBI Taxonomy" id="1381935"/>
    <lineage>
        <taxon>Eukaryota</taxon>
        <taxon>Fungi</taxon>
        <taxon>Dikarya</taxon>
        <taxon>Basidiomycota</taxon>
        <taxon>Ustilaginomycotina</taxon>
        <taxon>Malasseziomycetes</taxon>
        <taxon>Malasseziales</taxon>
        <taxon>Malasseziaceae</taxon>
        <taxon>Malassezia</taxon>
    </lineage>
</organism>
<accession>A0AAF0EET2</accession>
<feature type="domain" description="Ap4A phosphorylase 1/2 N-terminal" evidence="2">
    <location>
        <begin position="7"/>
        <end position="188"/>
    </location>
</feature>
<evidence type="ECO:0000259" key="2">
    <source>
        <dbReference type="Pfam" id="PF19327"/>
    </source>
</evidence>
<dbReference type="PANTHER" id="PTHR38420">
    <property type="entry name" value="AP-4-A PHOSPHORYLASE II"/>
    <property type="match status" value="1"/>
</dbReference>
<dbReference type="Proteomes" id="UP001214415">
    <property type="component" value="Chromosome 4"/>
</dbReference>
<reference evidence="3" key="1">
    <citation type="submission" date="2023-03" db="EMBL/GenBank/DDBJ databases">
        <title>Mating type loci evolution in Malassezia.</title>
        <authorList>
            <person name="Coelho M.A."/>
        </authorList>
    </citation>
    <scope>NUCLEOTIDE SEQUENCE</scope>
    <source>
        <strain evidence="3">CBS 12830</strain>
    </source>
</reference>
<name>A0AAF0EET2_9BASI</name>
<dbReference type="EMBL" id="CP119903">
    <property type="protein sequence ID" value="WFD23639.1"/>
    <property type="molecule type" value="Genomic_DNA"/>
</dbReference>
<evidence type="ECO:0000313" key="3">
    <source>
        <dbReference type="EMBL" id="WFD23639.1"/>
    </source>
</evidence>
<dbReference type="EC" id="2.7.7.53" evidence="3"/>